<sequence length="179" mass="19273">MAAEDVVSRVWALAEPVAASLGMELVEVDFAAGGGRAVLRLFIDRPEGLSVEDCKRMSREVEARLDAEDFLGSPYRLEVSSPGLDRPLRKPGDFKRYAGRRVRLRLRNPQEGPRVLSGTLLGIEGDVIAVDAGGEAPQRIALGGIAKARLEVDWEAEFRRPGKPAAAGSGLIRKGGDGR</sequence>
<dbReference type="InterPro" id="IPR035956">
    <property type="entry name" value="RimP_N_sf"/>
</dbReference>
<dbReference type="SUPFAM" id="SSF75420">
    <property type="entry name" value="YhbC-like, N-terminal domain"/>
    <property type="match status" value="1"/>
</dbReference>
<keyword evidence="2 3" id="KW-0690">Ribosome biogenesis</keyword>
<dbReference type="InterPro" id="IPR028998">
    <property type="entry name" value="RimP_C"/>
</dbReference>
<keyword evidence="1 3" id="KW-0963">Cytoplasm</keyword>
<name>A0A933E8E5_UNCTE</name>
<organism evidence="6 7">
    <name type="scientific">Tectimicrobiota bacterium</name>
    <dbReference type="NCBI Taxonomy" id="2528274"/>
    <lineage>
        <taxon>Bacteria</taxon>
        <taxon>Pseudomonadati</taxon>
        <taxon>Nitrospinota/Tectimicrobiota group</taxon>
        <taxon>Candidatus Tectimicrobiota</taxon>
    </lineage>
</organism>
<dbReference type="SUPFAM" id="SSF74942">
    <property type="entry name" value="YhbC-like, C-terminal domain"/>
    <property type="match status" value="1"/>
</dbReference>
<dbReference type="CDD" id="cd01734">
    <property type="entry name" value="YlxS_C"/>
    <property type="match status" value="1"/>
</dbReference>
<dbReference type="GO" id="GO:0005829">
    <property type="term" value="C:cytosol"/>
    <property type="evidence" value="ECO:0007669"/>
    <property type="project" value="TreeGrafter"/>
</dbReference>
<proteinExistence type="inferred from homology"/>
<dbReference type="Pfam" id="PF02576">
    <property type="entry name" value="RimP_N"/>
    <property type="match status" value="1"/>
</dbReference>
<gene>
    <name evidence="3" type="primary">rimP</name>
    <name evidence="6" type="ORF">HY618_00805</name>
</gene>
<dbReference type="GO" id="GO:0000028">
    <property type="term" value="P:ribosomal small subunit assembly"/>
    <property type="evidence" value="ECO:0007669"/>
    <property type="project" value="TreeGrafter"/>
</dbReference>
<comment type="caution">
    <text evidence="6">The sequence shown here is derived from an EMBL/GenBank/DDBJ whole genome shotgun (WGS) entry which is preliminary data.</text>
</comment>
<feature type="domain" description="Ribosome maturation factor RimP C-terminal" evidence="5">
    <location>
        <begin position="88"/>
        <end position="154"/>
    </location>
</feature>
<evidence type="ECO:0000256" key="2">
    <source>
        <dbReference type="ARBA" id="ARBA00022517"/>
    </source>
</evidence>
<dbReference type="InterPro" id="IPR028989">
    <property type="entry name" value="RimP_N"/>
</dbReference>
<dbReference type="EMBL" id="JACQRX010000036">
    <property type="protein sequence ID" value="MBI4250973.1"/>
    <property type="molecule type" value="Genomic_DNA"/>
</dbReference>
<evidence type="ECO:0000313" key="6">
    <source>
        <dbReference type="EMBL" id="MBI4250973.1"/>
    </source>
</evidence>
<evidence type="ECO:0000256" key="1">
    <source>
        <dbReference type="ARBA" id="ARBA00022490"/>
    </source>
</evidence>
<comment type="subcellular location">
    <subcellularLocation>
        <location evidence="3">Cytoplasm</location>
    </subcellularLocation>
</comment>
<protein>
    <recommendedName>
        <fullName evidence="3">Ribosome maturation factor RimP</fullName>
    </recommendedName>
</protein>
<dbReference type="Proteomes" id="UP000752292">
    <property type="component" value="Unassembled WGS sequence"/>
</dbReference>
<dbReference type="FunFam" id="3.30.300.70:FF:000001">
    <property type="entry name" value="Ribosome maturation factor RimP"/>
    <property type="match status" value="1"/>
</dbReference>
<dbReference type="HAMAP" id="MF_01077">
    <property type="entry name" value="RimP"/>
    <property type="match status" value="1"/>
</dbReference>
<dbReference type="Gene3D" id="2.30.30.180">
    <property type="entry name" value="Ribosome maturation factor RimP, C-terminal domain"/>
    <property type="match status" value="1"/>
</dbReference>
<dbReference type="Pfam" id="PF17384">
    <property type="entry name" value="DUF150_C"/>
    <property type="match status" value="1"/>
</dbReference>
<evidence type="ECO:0000313" key="7">
    <source>
        <dbReference type="Proteomes" id="UP000752292"/>
    </source>
</evidence>
<comment type="similarity">
    <text evidence="3">Belongs to the RimP family.</text>
</comment>
<reference evidence="6" key="1">
    <citation type="submission" date="2020-07" db="EMBL/GenBank/DDBJ databases">
        <title>Huge and variable diversity of episymbiotic CPR bacteria and DPANN archaea in groundwater ecosystems.</title>
        <authorList>
            <person name="He C.Y."/>
            <person name="Keren R."/>
            <person name="Whittaker M."/>
            <person name="Farag I.F."/>
            <person name="Doudna J."/>
            <person name="Cate J.H.D."/>
            <person name="Banfield J.F."/>
        </authorList>
    </citation>
    <scope>NUCLEOTIDE SEQUENCE</scope>
    <source>
        <strain evidence="6">NC_groundwater_1370_Ag_S-0.2um_69_93</strain>
    </source>
</reference>
<dbReference type="GO" id="GO:0006412">
    <property type="term" value="P:translation"/>
    <property type="evidence" value="ECO:0007669"/>
    <property type="project" value="TreeGrafter"/>
</dbReference>
<dbReference type="PANTHER" id="PTHR33867:SF1">
    <property type="entry name" value="RIBOSOME MATURATION FACTOR RIMP"/>
    <property type="match status" value="1"/>
</dbReference>
<comment type="function">
    <text evidence="3">Required for maturation of 30S ribosomal subunits.</text>
</comment>
<dbReference type="InterPro" id="IPR003728">
    <property type="entry name" value="Ribosome_maturation_RimP"/>
</dbReference>
<evidence type="ECO:0000259" key="4">
    <source>
        <dbReference type="Pfam" id="PF02576"/>
    </source>
</evidence>
<dbReference type="InterPro" id="IPR036847">
    <property type="entry name" value="RimP_C_sf"/>
</dbReference>
<dbReference type="PANTHER" id="PTHR33867">
    <property type="entry name" value="RIBOSOME MATURATION FACTOR RIMP"/>
    <property type="match status" value="1"/>
</dbReference>
<feature type="domain" description="Ribosome maturation factor RimP N-terminal" evidence="4">
    <location>
        <begin position="13"/>
        <end position="85"/>
    </location>
</feature>
<evidence type="ECO:0000256" key="3">
    <source>
        <dbReference type="HAMAP-Rule" id="MF_01077"/>
    </source>
</evidence>
<dbReference type="Gene3D" id="3.30.300.70">
    <property type="entry name" value="RimP-like superfamily, N-terminal"/>
    <property type="match status" value="1"/>
</dbReference>
<accession>A0A933E8E5</accession>
<evidence type="ECO:0000259" key="5">
    <source>
        <dbReference type="Pfam" id="PF17384"/>
    </source>
</evidence>
<dbReference type="AlphaFoldDB" id="A0A933E8E5"/>